<comment type="caution">
    <text evidence="1">The sequence shown here is derived from an EMBL/GenBank/DDBJ whole genome shotgun (WGS) entry which is preliminary data.</text>
</comment>
<evidence type="ECO:0000313" key="2">
    <source>
        <dbReference type="Proteomes" id="UP001460202"/>
    </source>
</evidence>
<dbReference type="EMBL" id="JBBMFL010000004">
    <property type="protein sequence ID" value="MEQ2544350.1"/>
    <property type="molecule type" value="Genomic_DNA"/>
</dbReference>
<evidence type="ECO:0000313" key="1">
    <source>
        <dbReference type="EMBL" id="MEQ2544350.1"/>
    </source>
</evidence>
<organism evidence="1 2">
    <name type="scientific">Alistipes intestinihominis</name>
    <dbReference type="NCBI Taxonomy" id="3133172"/>
    <lineage>
        <taxon>Bacteria</taxon>
        <taxon>Pseudomonadati</taxon>
        <taxon>Bacteroidota</taxon>
        <taxon>Bacteroidia</taxon>
        <taxon>Bacteroidales</taxon>
        <taxon>Rikenellaceae</taxon>
        <taxon>Alistipes</taxon>
    </lineage>
</organism>
<keyword evidence="2" id="KW-1185">Reference proteome</keyword>
<gene>
    <name evidence="1" type="ORF">WMO46_05240</name>
</gene>
<dbReference type="Proteomes" id="UP001460202">
    <property type="component" value="Unassembled WGS sequence"/>
</dbReference>
<protein>
    <submittedName>
        <fullName evidence="1">Uncharacterized protein</fullName>
    </submittedName>
</protein>
<proteinExistence type="predicted"/>
<dbReference type="RefSeq" id="WP_129649720.1">
    <property type="nucleotide sequence ID" value="NZ_JBBMFL010000004.1"/>
</dbReference>
<reference evidence="1 2" key="1">
    <citation type="submission" date="2024-03" db="EMBL/GenBank/DDBJ databases">
        <title>Human intestinal bacterial collection.</title>
        <authorList>
            <person name="Pauvert C."/>
            <person name="Hitch T.C.A."/>
            <person name="Clavel T."/>
        </authorList>
    </citation>
    <scope>NUCLEOTIDE SEQUENCE [LARGE SCALE GENOMIC DNA]</scope>
    <source>
        <strain evidence="1 2">CLA-KB-H122</strain>
    </source>
</reference>
<name>A0ABV1GVA8_9BACT</name>
<accession>A0ABV1GVA8</accession>
<dbReference type="GeneID" id="78178311"/>
<sequence>MIWILILAVIVWLLFKFAKEHNEHIQTHVTNYGGMDEKYSVLIEFLQGAGMHITKLGTSSIELKNKAESANCVMYYIGTHLEILFITNMPLLGYQKKKWVFPDGYPQEKMIEEIDNYANWQVQQMMKVSDNSQYINYDERD</sequence>